<sequence>MTNNRVDIEMTPAGPVWADGCFDAQFEEKV</sequence>
<dbReference type="EMBL" id="CAPB01000015">
    <property type="protein sequence ID" value="CCO93722.1"/>
    <property type="molecule type" value="Genomic_DNA"/>
</dbReference>
<reference evidence="1 2" key="1">
    <citation type="submission" date="2012-11" db="EMBL/GenBank/DDBJ databases">
        <authorList>
            <person name="Linke B."/>
        </authorList>
    </citation>
    <scope>NUCLEOTIDE SEQUENCE [LARGE SCALE GENOMIC DNA]</scope>
    <source>
        <strain evidence="2">CFBP 1232</strain>
    </source>
</reference>
<organism evidence="1 2">
    <name type="scientific">Erwinia amylovora NBRC 12687 = CFBP 1232</name>
    <dbReference type="NCBI Taxonomy" id="1219359"/>
    <lineage>
        <taxon>Bacteria</taxon>
        <taxon>Pseudomonadati</taxon>
        <taxon>Pseudomonadota</taxon>
        <taxon>Gammaproteobacteria</taxon>
        <taxon>Enterobacterales</taxon>
        <taxon>Erwiniaceae</taxon>
        <taxon>Erwinia</taxon>
    </lineage>
</organism>
<gene>
    <name evidence="1" type="ORF">BN437_1792</name>
</gene>
<dbReference type="Proteomes" id="UP000013111">
    <property type="component" value="Unassembled WGS sequence"/>
</dbReference>
<name>A0A831A2I2_ERWAM</name>
<evidence type="ECO:0000313" key="1">
    <source>
        <dbReference type="EMBL" id="CCO93722.1"/>
    </source>
</evidence>
<dbReference type="AlphaFoldDB" id="A0A831A2I2"/>
<evidence type="ECO:0000313" key="2">
    <source>
        <dbReference type="Proteomes" id="UP000013111"/>
    </source>
</evidence>
<comment type="caution">
    <text evidence="1">The sequence shown here is derived from an EMBL/GenBank/DDBJ whole genome shotgun (WGS) entry which is preliminary data.</text>
</comment>
<reference evidence="1 2" key="2">
    <citation type="submission" date="2013-04" db="EMBL/GenBank/DDBJ databases">
        <title>Comparative genomics of 12 strains of Erwinia amylovora identifies a pan-genome with a large conserved core and provides insights into host specificity.</title>
        <authorList>
            <person name="Mann R.A."/>
            <person name="Smits T.H.M."/>
            <person name="Buehlmann A."/>
            <person name="Blom J."/>
            <person name="Goesmann A."/>
            <person name="Frey J.E."/>
            <person name="Plummer K.M."/>
            <person name="Beer S.V."/>
            <person name="Luck J."/>
            <person name="Duffy B."/>
            <person name="Rodoni B."/>
        </authorList>
    </citation>
    <scope>NUCLEOTIDE SEQUENCE [LARGE SCALE GENOMIC DNA]</scope>
    <source>
        <strain evidence="2">CFBP 1232</strain>
    </source>
</reference>
<protein>
    <submittedName>
        <fullName evidence="1">Uncharacterized protein</fullName>
    </submittedName>
</protein>
<proteinExistence type="predicted"/>
<accession>A0A831A2I2</accession>